<evidence type="ECO:0000256" key="3">
    <source>
        <dbReference type="ARBA" id="ARBA00022448"/>
    </source>
</evidence>
<name>A0A124SEB9_CYNCS</name>
<organism evidence="8 9">
    <name type="scientific">Cynara cardunculus var. scolymus</name>
    <name type="common">Globe artichoke</name>
    <name type="synonym">Cynara scolymus</name>
    <dbReference type="NCBI Taxonomy" id="59895"/>
    <lineage>
        <taxon>Eukaryota</taxon>
        <taxon>Viridiplantae</taxon>
        <taxon>Streptophyta</taxon>
        <taxon>Embryophyta</taxon>
        <taxon>Tracheophyta</taxon>
        <taxon>Spermatophyta</taxon>
        <taxon>Magnoliopsida</taxon>
        <taxon>eudicotyledons</taxon>
        <taxon>Gunneridae</taxon>
        <taxon>Pentapetalae</taxon>
        <taxon>asterids</taxon>
        <taxon>campanulids</taxon>
        <taxon>Asterales</taxon>
        <taxon>Asteraceae</taxon>
        <taxon>Carduoideae</taxon>
        <taxon>Cardueae</taxon>
        <taxon>Carduinae</taxon>
        <taxon>Cynara</taxon>
    </lineage>
</organism>
<dbReference type="Proteomes" id="UP000243975">
    <property type="component" value="Unassembled WGS sequence"/>
</dbReference>
<comment type="caution">
    <text evidence="8">The sequence shown here is derived from an EMBL/GenBank/DDBJ whole genome shotgun (WGS) entry which is preliminary data.</text>
</comment>
<keyword evidence="6 7" id="KW-0472">Membrane</keyword>
<dbReference type="GO" id="GO:0010039">
    <property type="term" value="P:response to iron ion"/>
    <property type="evidence" value="ECO:0007669"/>
    <property type="project" value="TreeGrafter"/>
</dbReference>
<dbReference type="PANTHER" id="PTHR31645">
    <property type="entry name" value="OLIGOPEPTIDE TRANSPORTER YGL114W-RELATED"/>
    <property type="match status" value="1"/>
</dbReference>
<sequence length="165" mass="18618">MYKKKLNLVNGVLFTGGSSKAGLYFDVVEEIVNQVLKKNDAGDLLQQVLKKKLFLGWLLLYVDAFLLMSKAMRNTKMKKTGEIERDREEIEKKNDDHDHLQVSKRLQPWTKHITIRGVIASIIIGSIYAVIAMKLNLTTGMTPNLNVSAALLGFVYIKTSFKDSS</sequence>
<keyword evidence="9" id="KW-1185">Reference proteome</keyword>
<evidence type="ECO:0000256" key="7">
    <source>
        <dbReference type="SAM" id="Phobius"/>
    </source>
</evidence>
<comment type="subcellular location">
    <subcellularLocation>
        <location evidence="1">Membrane</location>
        <topology evidence="1">Multi-pass membrane protein</topology>
    </subcellularLocation>
</comment>
<evidence type="ECO:0000256" key="2">
    <source>
        <dbReference type="ARBA" id="ARBA00010276"/>
    </source>
</evidence>
<reference evidence="8 9" key="1">
    <citation type="journal article" date="2016" name="Sci. Rep.">
        <title>The genome sequence of the outbreeding globe artichoke constructed de novo incorporating a phase-aware low-pass sequencing strategy of F1 progeny.</title>
        <authorList>
            <person name="Scaglione D."/>
            <person name="Reyes-Chin-Wo S."/>
            <person name="Acquadro A."/>
            <person name="Froenicke L."/>
            <person name="Portis E."/>
            <person name="Beitel C."/>
            <person name="Tirone M."/>
            <person name="Mauro R."/>
            <person name="Lo Monaco A."/>
            <person name="Mauromicale G."/>
            <person name="Faccioli P."/>
            <person name="Cattivelli L."/>
            <person name="Rieseberg L."/>
            <person name="Michelmore R."/>
            <person name="Lanteri S."/>
        </authorList>
    </citation>
    <scope>NUCLEOTIDE SEQUENCE [LARGE SCALE GENOMIC DNA]</scope>
    <source>
        <strain evidence="8">2C</strain>
    </source>
</reference>
<evidence type="ECO:0000313" key="9">
    <source>
        <dbReference type="Proteomes" id="UP000243975"/>
    </source>
</evidence>
<proteinExistence type="inferred from homology"/>
<dbReference type="STRING" id="59895.A0A124SEB9"/>
<dbReference type="GO" id="GO:0048316">
    <property type="term" value="P:seed development"/>
    <property type="evidence" value="ECO:0007669"/>
    <property type="project" value="TreeGrafter"/>
</dbReference>
<dbReference type="Pfam" id="PF03169">
    <property type="entry name" value="OPT"/>
    <property type="match status" value="1"/>
</dbReference>
<dbReference type="GO" id="GO:0051980">
    <property type="term" value="F:iron-nicotianamine transmembrane transporter activity"/>
    <property type="evidence" value="ECO:0007669"/>
    <property type="project" value="TreeGrafter"/>
</dbReference>
<evidence type="ECO:0000313" key="8">
    <source>
        <dbReference type="EMBL" id="KVH99655.1"/>
    </source>
</evidence>
<evidence type="ECO:0000256" key="1">
    <source>
        <dbReference type="ARBA" id="ARBA00004141"/>
    </source>
</evidence>
<evidence type="ECO:0008006" key="10">
    <source>
        <dbReference type="Google" id="ProtNLM"/>
    </source>
</evidence>
<dbReference type="InterPro" id="IPR004813">
    <property type="entry name" value="OPT"/>
</dbReference>
<gene>
    <name evidence="8" type="ORF">Ccrd_022115</name>
</gene>
<keyword evidence="3" id="KW-0813">Transport</keyword>
<evidence type="ECO:0000256" key="6">
    <source>
        <dbReference type="ARBA" id="ARBA00023136"/>
    </source>
</evidence>
<protein>
    <recommendedName>
        <fullName evidence="10">Oligopeptide transporter OPT superfamily</fullName>
    </recommendedName>
</protein>
<dbReference type="InterPro" id="IPR045035">
    <property type="entry name" value="YSL-like"/>
</dbReference>
<evidence type="ECO:0000256" key="4">
    <source>
        <dbReference type="ARBA" id="ARBA00022692"/>
    </source>
</evidence>
<feature type="transmembrane region" description="Helical" evidence="7">
    <location>
        <begin position="53"/>
        <end position="69"/>
    </location>
</feature>
<dbReference type="GO" id="GO:0035673">
    <property type="term" value="F:oligopeptide transmembrane transporter activity"/>
    <property type="evidence" value="ECO:0007669"/>
    <property type="project" value="InterPro"/>
</dbReference>
<dbReference type="PANTHER" id="PTHR31645:SF11">
    <property type="entry name" value="METAL-NICOTIANAMINE TRANSPORTER YSL1"/>
    <property type="match status" value="1"/>
</dbReference>
<evidence type="ECO:0000256" key="5">
    <source>
        <dbReference type="ARBA" id="ARBA00022989"/>
    </source>
</evidence>
<comment type="similarity">
    <text evidence="2">Belongs to the YSL (TC 2.A.67.2) family.</text>
</comment>
<accession>A0A124SEB9</accession>
<feature type="transmembrane region" description="Helical" evidence="7">
    <location>
        <begin position="113"/>
        <end position="131"/>
    </location>
</feature>
<dbReference type="Gramene" id="KVH99655">
    <property type="protein sequence ID" value="KVH99655"/>
    <property type="gene ID" value="Ccrd_022115"/>
</dbReference>
<keyword evidence="4 7" id="KW-0812">Transmembrane</keyword>
<dbReference type="AlphaFoldDB" id="A0A124SEB9"/>
<dbReference type="GO" id="GO:0005886">
    <property type="term" value="C:plasma membrane"/>
    <property type="evidence" value="ECO:0007669"/>
    <property type="project" value="TreeGrafter"/>
</dbReference>
<dbReference type="EMBL" id="LEKV01003425">
    <property type="protein sequence ID" value="KVH99655.1"/>
    <property type="molecule type" value="Genomic_DNA"/>
</dbReference>
<keyword evidence="5 7" id="KW-1133">Transmembrane helix</keyword>